<dbReference type="InterPro" id="IPR003591">
    <property type="entry name" value="Leu-rich_rpt_typical-subtyp"/>
</dbReference>
<dbReference type="Gene3D" id="2.60.40.4070">
    <property type="match status" value="1"/>
</dbReference>
<feature type="domain" description="Disease resistance R13L4/SHOC-2-like LRR" evidence="12">
    <location>
        <begin position="56"/>
        <end position="164"/>
    </location>
</feature>
<evidence type="ECO:0000256" key="2">
    <source>
        <dbReference type="ARBA" id="ARBA00022475"/>
    </source>
</evidence>
<evidence type="ECO:0000256" key="10">
    <source>
        <dbReference type="ARBA" id="ARBA00023180"/>
    </source>
</evidence>
<evidence type="ECO:0000256" key="9">
    <source>
        <dbReference type="ARBA" id="ARBA00023170"/>
    </source>
</evidence>
<dbReference type="Gene3D" id="3.80.10.10">
    <property type="entry name" value="Ribonuclease Inhibitor"/>
    <property type="match status" value="2"/>
</dbReference>
<proteinExistence type="predicted"/>
<keyword evidence="10" id="KW-0325">Glycoprotein</keyword>
<evidence type="ECO:0000256" key="5">
    <source>
        <dbReference type="ARBA" id="ARBA00022729"/>
    </source>
</evidence>
<dbReference type="Pfam" id="PF23598">
    <property type="entry name" value="LRR_14"/>
    <property type="match status" value="1"/>
</dbReference>
<evidence type="ECO:0000256" key="8">
    <source>
        <dbReference type="ARBA" id="ARBA00023136"/>
    </source>
</evidence>
<evidence type="ECO:0000313" key="13">
    <source>
        <dbReference type="EMBL" id="SVA81486.1"/>
    </source>
</evidence>
<dbReference type="InterPro" id="IPR001611">
    <property type="entry name" value="Leu-rich_rpt"/>
</dbReference>
<keyword evidence="8" id="KW-0472">Membrane</keyword>
<dbReference type="Pfam" id="PF00560">
    <property type="entry name" value="LRR_1"/>
    <property type="match status" value="3"/>
</dbReference>
<feature type="domain" description="Secretion system C-terminal sorting" evidence="11">
    <location>
        <begin position="438"/>
        <end position="512"/>
    </location>
</feature>
<sequence>MKELLKPIISSIAIISIGLGQCDSDEVELWGECFSITIYNLDLSNSGLTGEIPPEIGSLTNLGNLILRYNELTGPIPSEIGNLTTLRKLDLRFNNLSGSIPAELWTLDSLKELRLQKNQFTGSIPAEVGNLMELTQLYLYGNQFTGSIPAEIGNLTNIGQLHLNNNLFTGLIPETICDINIQFYNPYRFDISGNQLIPPYPDCVSYFVGYQYSEECESNYLFDGICTEQSDLDVLQEFIDNSSETINMGMDDNNNGLIEPIELGTQHWWNGRLTELNCNYDLANAFSLSDLGLSGQIPPEIGNLDSLEFLWLEDNQLTGPIPSEMGNLEHLKYLILHYNQISGPIPSEIGNLSNLEILKLNNNQLSGFIPDSICNLTLQFHGSNNLFGEDFAVYNNQLCPPYPDCVDAYVGFQDTTGCEQVSVTFEPIPLDYELYDPYPNPFNAVTTIQFSLPQKDIISIKVYDIRGRELGTIVHDIAMAGKHIFKWDAGDLSSGIYFIRMESRHFVNTKKVSLIK</sequence>
<evidence type="ECO:0000259" key="11">
    <source>
        <dbReference type="Pfam" id="PF18962"/>
    </source>
</evidence>
<dbReference type="InterPro" id="IPR055414">
    <property type="entry name" value="LRR_R13L4/SHOC2-like"/>
</dbReference>
<dbReference type="Pfam" id="PF18962">
    <property type="entry name" value="Por_Secre_tail"/>
    <property type="match status" value="1"/>
</dbReference>
<comment type="subcellular location">
    <subcellularLocation>
        <location evidence="1">Cell membrane</location>
        <topology evidence="1">Single-pass type I membrane protein</topology>
    </subcellularLocation>
</comment>
<evidence type="ECO:0000256" key="1">
    <source>
        <dbReference type="ARBA" id="ARBA00004251"/>
    </source>
</evidence>
<evidence type="ECO:0000256" key="7">
    <source>
        <dbReference type="ARBA" id="ARBA00022989"/>
    </source>
</evidence>
<dbReference type="AlphaFoldDB" id="A0A381YWT0"/>
<dbReference type="EMBL" id="UINC01019264">
    <property type="protein sequence ID" value="SVA81486.1"/>
    <property type="molecule type" value="Genomic_DNA"/>
</dbReference>
<keyword evidence="4" id="KW-0812">Transmembrane</keyword>
<dbReference type="FunFam" id="3.80.10.10:FF:000383">
    <property type="entry name" value="Leucine-rich repeat receptor protein kinase EMS1"/>
    <property type="match status" value="2"/>
</dbReference>
<reference evidence="13" key="1">
    <citation type="submission" date="2018-05" db="EMBL/GenBank/DDBJ databases">
        <authorList>
            <person name="Lanie J.A."/>
            <person name="Ng W.-L."/>
            <person name="Kazmierczak K.M."/>
            <person name="Andrzejewski T.M."/>
            <person name="Davidsen T.M."/>
            <person name="Wayne K.J."/>
            <person name="Tettelin H."/>
            <person name="Glass J.I."/>
            <person name="Rusch D."/>
            <person name="Podicherti R."/>
            <person name="Tsui H.-C.T."/>
            <person name="Winkler M.E."/>
        </authorList>
    </citation>
    <scope>NUCLEOTIDE SEQUENCE</scope>
</reference>
<dbReference type="InterPro" id="IPR032675">
    <property type="entry name" value="LRR_dom_sf"/>
</dbReference>
<evidence type="ECO:0000256" key="6">
    <source>
        <dbReference type="ARBA" id="ARBA00022737"/>
    </source>
</evidence>
<protein>
    <submittedName>
        <fullName evidence="13">Uncharacterized protein</fullName>
    </submittedName>
</protein>
<dbReference type="SUPFAM" id="SSF52047">
    <property type="entry name" value="RNI-like"/>
    <property type="match status" value="1"/>
</dbReference>
<keyword evidence="7" id="KW-1133">Transmembrane helix</keyword>
<evidence type="ECO:0000256" key="4">
    <source>
        <dbReference type="ARBA" id="ARBA00022692"/>
    </source>
</evidence>
<dbReference type="GO" id="GO:0005886">
    <property type="term" value="C:plasma membrane"/>
    <property type="evidence" value="ECO:0007669"/>
    <property type="project" value="UniProtKB-SubCell"/>
</dbReference>
<keyword evidence="2" id="KW-1003">Cell membrane</keyword>
<dbReference type="SMART" id="SM00369">
    <property type="entry name" value="LRR_TYP"/>
    <property type="match status" value="5"/>
</dbReference>
<keyword evidence="6" id="KW-0677">Repeat</keyword>
<dbReference type="NCBIfam" id="TIGR04183">
    <property type="entry name" value="Por_Secre_tail"/>
    <property type="match status" value="1"/>
</dbReference>
<evidence type="ECO:0000259" key="12">
    <source>
        <dbReference type="Pfam" id="PF23598"/>
    </source>
</evidence>
<evidence type="ECO:0000256" key="3">
    <source>
        <dbReference type="ARBA" id="ARBA00022614"/>
    </source>
</evidence>
<dbReference type="PANTHER" id="PTHR47988">
    <property type="entry name" value="SOMATIC EMBRYOGENESIS RECEPTOR KINASE 1"/>
    <property type="match status" value="1"/>
</dbReference>
<keyword evidence="9" id="KW-0675">Receptor</keyword>
<accession>A0A381YWT0</accession>
<name>A0A381YWT0_9ZZZZ</name>
<organism evidence="13">
    <name type="scientific">marine metagenome</name>
    <dbReference type="NCBI Taxonomy" id="408172"/>
    <lineage>
        <taxon>unclassified sequences</taxon>
        <taxon>metagenomes</taxon>
        <taxon>ecological metagenomes</taxon>
    </lineage>
</organism>
<dbReference type="FunFam" id="3.80.10.10:FF:000470">
    <property type="entry name" value="LRR receptor-like serine/threonine-protein kinase RPK2"/>
    <property type="match status" value="1"/>
</dbReference>
<keyword evidence="5" id="KW-0732">Signal</keyword>
<keyword evidence="3" id="KW-0433">Leucine-rich repeat</keyword>
<gene>
    <name evidence="13" type="ORF">METZ01_LOCUS134340</name>
</gene>
<dbReference type="InterPro" id="IPR026444">
    <property type="entry name" value="Secre_tail"/>
</dbReference>